<evidence type="ECO:0000256" key="5">
    <source>
        <dbReference type="ARBA" id="ARBA00022692"/>
    </source>
</evidence>
<evidence type="ECO:0000313" key="11">
    <source>
        <dbReference type="Proteomes" id="UP000306954"/>
    </source>
</evidence>
<evidence type="ECO:0000313" key="10">
    <source>
        <dbReference type="EMBL" id="TIB15986.1"/>
    </source>
</evidence>
<evidence type="ECO:0000256" key="1">
    <source>
        <dbReference type="ARBA" id="ARBA00004141"/>
    </source>
</evidence>
<organism evidence="10 11">
    <name type="scientific">Wallemia ichthyophaga</name>
    <dbReference type="NCBI Taxonomy" id="245174"/>
    <lineage>
        <taxon>Eukaryota</taxon>
        <taxon>Fungi</taxon>
        <taxon>Dikarya</taxon>
        <taxon>Basidiomycota</taxon>
        <taxon>Wallemiomycotina</taxon>
        <taxon>Wallemiomycetes</taxon>
        <taxon>Wallemiales</taxon>
        <taxon>Wallemiaceae</taxon>
        <taxon>Wallemia</taxon>
    </lineage>
</organism>
<keyword evidence="6 8" id="KW-1133">Transmembrane helix</keyword>
<evidence type="ECO:0000256" key="4">
    <source>
        <dbReference type="ARBA" id="ARBA00022679"/>
    </source>
</evidence>
<dbReference type="GO" id="GO:0016020">
    <property type="term" value="C:membrane"/>
    <property type="evidence" value="ECO:0007669"/>
    <property type="project" value="UniProtKB-SubCell"/>
</dbReference>
<sequence>MLQELFIFAHKTPTLPIHNYYAAFVLPLQARLLVAPPSSLNTTLRAVLLFIAIGVAFFGETVDTNDNFVSGANYKLLISACCMHSVHLAFTARSQINPPKADRSSKHYHRDLGWSGALEVLTSFRGISMDWGVPSEKLPPVYENFLSDTLLDIVRQHFISRTAKVTLARFVQDSSAGISGEFVRHITISITMIILSWSDVTMVYGVVRLFVYTFTKLCGQHFDKSKWPPLYSDIFAADSVRTFWNNKWHCLFKRHMTLCGYKPAFNLINALLVPGDIPHYSGIIGAFAFSGLFHEYCFRCTSRTMFMEQFPSLTFFLINALAIIFENEVKKYTGRTVGGIYGRLWAYAIIIFSSIPMNSQILLGIGPMPGFKGWDTWKWYVPLSLAMKAED</sequence>
<comment type="similarity">
    <text evidence="3">Belongs to the wax synthase family.</text>
</comment>
<gene>
    <name evidence="10" type="ORF">E3P90_00642</name>
</gene>
<dbReference type="Pfam" id="PF13813">
    <property type="entry name" value="MBOAT_2"/>
    <property type="match status" value="1"/>
</dbReference>
<keyword evidence="5 8" id="KW-0812">Transmembrane</keyword>
<keyword evidence="7 8" id="KW-0472">Membrane</keyword>
<dbReference type="Proteomes" id="UP000306954">
    <property type="component" value="Unassembled WGS sequence"/>
</dbReference>
<dbReference type="GO" id="GO:0006629">
    <property type="term" value="P:lipid metabolic process"/>
    <property type="evidence" value="ECO:0007669"/>
    <property type="project" value="InterPro"/>
</dbReference>
<comment type="subcellular location">
    <subcellularLocation>
        <location evidence="1">Membrane</location>
        <topology evidence="1">Multi-pass membrane protein</topology>
    </subcellularLocation>
</comment>
<evidence type="ECO:0000256" key="6">
    <source>
        <dbReference type="ARBA" id="ARBA00022989"/>
    </source>
</evidence>
<feature type="domain" description="Wax synthase" evidence="9">
    <location>
        <begin position="227"/>
        <end position="317"/>
    </location>
</feature>
<dbReference type="PANTHER" id="PTHR31595:SF57">
    <property type="entry name" value="OS04G0481900 PROTEIN"/>
    <property type="match status" value="1"/>
</dbReference>
<dbReference type="AlphaFoldDB" id="A0A4T0HGN2"/>
<feature type="transmembrane region" description="Helical" evidence="8">
    <location>
        <begin position="186"/>
        <end position="207"/>
    </location>
</feature>
<evidence type="ECO:0000259" key="9">
    <source>
        <dbReference type="Pfam" id="PF13813"/>
    </source>
</evidence>
<evidence type="ECO:0000256" key="8">
    <source>
        <dbReference type="SAM" id="Phobius"/>
    </source>
</evidence>
<feature type="transmembrane region" description="Helical" evidence="8">
    <location>
        <begin position="345"/>
        <end position="365"/>
    </location>
</feature>
<comment type="pathway">
    <text evidence="2">Secondary metabolite biosynthesis.</text>
</comment>
<evidence type="ECO:0000256" key="7">
    <source>
        <dbReference type="ARBA" id="ARBA00023136"/>
    </source>
</evidence>
<evidence type="ECO:0000256" key="3">
    <source>
        <dbReference type="ARBA" id="ARBA00007282"/>
    </source>
</evidence>
<keyword evidence="4" id="KW-0808">Transferase</keyword>
<feature type="transmembrane region" description="Helical" evidence="8">
    <location>
        <begin position="277"/>
        <end position="294"/>
    </location>
</feature>
<protein>
    <recommendedName>
        <fullName evidence="9">Wax synthase domain-containing protein</fullName>
    </recommendedName>
</protein>
<dbReference type="PANTHER" id="PTHR31595">
    <property type="entry name" value="LONG-CHAIN-ALCOHOL O-FATTY-ACYLTRANSFERASE 3-RELATED"/>
    <property type="match status" value="1"/>
</dbReference>
<dbReference type="OrthoDB" id="1077582at2759"/>
<feature type="transmembrane region" description="Helical" evidence="8">
    <location>
        <begin position="306"/>
        <end position="325"/>
    </location>
</feature>
<dbReference type="GO" id="GO:0008374">
    <property type="term" value="F:O-acyltransferase activity"/>
    <property type="evidence" value="ECO:0007669"/>
    <property type="project" value="InterPro"/>
</dbReference>
<reference evidence="10 11" key="1">
    <citation type="submission" date="2019-03" db="EMBL/GenBank/DDBJ databases">
        <title>Sequencing 23 genomes of Wallemia ichthyophaga.</title>
        <authorList>
            <person name="Gostincar C."/>
        </authorList>
    </citation>
    <scope>NUCLEOTIDE SEQUENCE [LARGE SCALE GENOMIC DNA]</scope>
    <source>
        <strain evidence="10 11">EXF-8621</strain>
    </source>
</reference>
<name>A0A4T0HGN2_WALIC</name>
<proteinExistence type="inferred from homology"/>
<evidence type="ECO:0000256" key="2">
    <source>
        <dbReference type="ARBA" id="ARBA00005179"/>
    </source>
</evidence>
<dbReference type="EMBL" id="SPOF01000005">
    <property type="protein sequence ID" value="TIB15986.1"/>
    <property type="molecule type" value="Genomic_DNA"/>
</dbReference>
<dbReference type="InterPro" id="IPR044851">
    <property type="entry name" value="Wax_synthase"/>
</dbReference>
<accession>A0A4T0HGN2</accession>
<dbReference type="InterPro" id="IPR032805">
    <property type="entry name" value="Wax_synthase_dom"/>
</dbReference>
<comment type="caution">
    <text evidence="10">The sequence shown here is derived from an EMBL/GenBank/DDBJ whole genome shotgun (WGS) entry which is preliminary data.</text>
</comment>